<dbReference type="AlphaFoldDB" id="A0A9W8DIA1"/>
<evidence type="ECO:0000256" key="2">
    <source>
        <dbReference type="SAM" id="Phobius"/>
    </source>
</evidence>
<evidence type="ECO:0000313" key="4">
    <source>
        <dbReference type="Proteomes" id="UP001150538"/>
    </source>
</evidence>
<evidence type="ECO:0000313" key="3">
    <source>
        <dbReference type="EMBL" id="KAJ1910622.1"/>
    </source>
</evidence>
<feature type="compositionally biased region" description="Basic and acidic residues" evidence="1">
    <location>
        <begin position="204"/>
        <end position="213"/>
    </location>
</feature>
<dbReference type="EMBL" id="JANBPU010000550">
    <property type="protein sequence ID" value="KAJ1910622.1"/>
    <property type="molecule type" value="Genomic_DNA"/>
</dbReference>
<keyword evidence="2" id="KW-1133">Transmembrane helix</keyword>
<evidence type="ECO:0000256" key="1">
    <source>
        <dbReference type="SAM" id="MobiDB-lite"/>
    </source>
</evidence>
<feature type="compositionally biased region" description="Polar residues" evidence="1">
    <location>
        <begin position="189"/>
        <end position="199"/>
    </location>
</feature>
<reference evidence="3" key="1">
    <citation type="submission" date="2022-07" db="EMBL/GenBank/DDBJ databases">
        <title>Phylogenomic reconstructions and comparative analyses of Kickxellomycotina fungi.</title>
        <authorList>
            <person name="Reynolds N.K."/>
            <person name="Stajich J.E."/>
            <person name="Barry K."/>
            <person name="Grigoriev I.V."/>
            <person name="Crous P."/>
            <person name="Smith M.E."/>
        </authorList>
    </citation>
    <scope>NUCLEOTIDE SEQUENCE</scope>
    <source>
        <strain evidence="3">NBRC 100468</strain>
    </source>
</reference>
<sequence>MLSLQFNTDHTTFLITLYQLAAIKASYPNMHFISSTTISIIILASLAYSAMAAQEVDNSTNKLPREGDQCRPGLYGMCSVMTDKMAASGKCNLQTASLCDLIQGQVEGCEDYNKTAYLECDPETNTYKQGDCSSKGENAMCYIFISKLDGGAIQSQAIGCSEPDPSNPCEPKDGKRLMQELNDRYLPKNGTNSGDTQPNEGGDDVERKDEEAV</sequence>
<name>A0A9W8DIA1_9FUNG</name>
<keyword evidence="4" id="KW-1185">Reference proteome</keyword>
<dbReference type="Proteomes" id="UP001150538">
    <property type="component" value="Unassembled WGS sequence"/>
</dbReference>
<feature type="region of interest" description="Disordered" evidence="1">
    <location>
        <begin position="159"/>
        <end position="213"/>
    </location>
</feature>
<keyword evidence="2" id="KW-0812">Transmembrane</keyword>
<gene>
    <name evidence="3" type="ORF">H4219_006163</name>
</gene>
<feature type="compositionally biased region" description="Basic and acidic residues" evidence="1">
    <location>
        <begin position="170"/>
        <end position="186"/>
    </location>
</feature>
<protein>
    <submittedName>
        <fullName evidence="3">Uncharacterized protein</fullName>
    </submittedName>
</protein>
<comment type="caution">
    <text evidence="3">The sequence shown here is derived from an EMBL/GenBank/DDBJ whole genome shotgun (WGS) entry which is preliminary data.</text>
</comment>
<proteinExistence type="predicted"/>
<organism evidence="3 4">
    <name type="scientific">Mycoemilia scoparia</name>
    <dbReference type="NCBI Taxonomy" id="417184"/>
    <lineage>
        <taxon>Eukaryota</taxon>
        <taxon>Fungi</taxon>
        <taxon>Fungi incertae sedis</taxon>
        <taxon>Zoopagomycota</taxon>
        <taxon>Kickxellomycotina</taxon>
        <taxon>Kickxellomycetes</taxon>
        <taxon>Kickxellales</taxon>
        <taxon>Kickxellaceae</taxon>
        <taxon>Mycoemilia</taxon>
    </lineage>
</organism>
<feature type="transmembrane region" description="Helical" evidence="2">
    <location>
        <begin position="32"/>
        <end position="53"/>
    </location>
</feature>
<keyword evidence="2" id="KW-0472">Membrane</keyword>
<accession>A0A9W8DIA1</accession>